<keyword evidence="2" id="KW-1185">Reference proteome</keyword>
<proteinExistence type="predicted"/>
<protein>
    <submittedName>
        <fullName evidence="1">Methyltransferase domain-containing protein</fullName>
    </submittedName>
</protein>
<dbReference type="KEGG" id="metu:GNH96_13235"/>
<dbReference type="Gene3D" id="3.40.50.150">
    <property type="entry name" value="Vaccinia Virus protein VP39"/>
    <property type="match status" value="1"/>
</dbReference>
<dbReference type="GO" id="GO:0008168">
    <property type="term" value="F:methyltransferase activity"/>
    <property type="evidence" value="ECO:0007669"/>
    <property type="project" value="UniProtKB-KW"/>
</dbReference>
<name>A0A858QAV3_9GAMM</name>
<dbReference type="Proteomes" id="UP000503004">
    <property type="component" value="Chromosome"/>
</dbReference>
<dbReference type="AlphaFoldDB" id="A0A858QAV3"/>
<dbReference type="EMBL" id="CP046565">
    <property type="protein sequence ID" value="QJD30834.1"/>
    <property type="molecule type" value="Genomic_DNA"/>
</dbReference>
<keyword evidence="1" id="KW-0808">Transferase</keyword>
<dbReference type="Pfam" id="PF13489">
    <property type="entry name" value="Methyltransf_23"/>
    <property type="match status" value="1"/>
</dbReference>
<dbReference type="SUPFAM" id="SSF53335">
    <property type="entry name" value="S-adenosyl-L-methionine-dependent methyltransferases"/>
    <property type="match status" value="1"/>
</dbReference>
<sequence length="241" mass="27027">MTENFKRLLVETAAAPYRRAGYFAWHFARGKLRADPVFMALFERHLLPERARLLDLGCGQGLLASLLLAAHSLRASGLWPQCWTPPPRLDALRGIELMAADVARARTALAERAEIVEGDIRRTDFGIADAIVVLDVLHYMTYADQETVLRRIRNALTPRGVLLLRVGDAEGGLPFLISLWVDRLVTFLRGHRLPSLYCRPLRVWRRLLEELGFSVEAIPMSEGTPFANVLLAARHEGSHSA</sequence>
<dbReference type="CDD" id="cd02440">
    <property type="entry name" value="AdoMet_MTases"/>
    <property type="match status" value="1"/>
</dbReference>
<evidence type="ECO:0000313" key="2">
    <source>
        <dbReference type="Proteomes" id="UP000503004"/>
    </source>
</evidence>
<dbReference type="InterPro" id="IPR029063">
    <property type="entry name" value="SAM-dependent_MTases_sf"/>
</dbReference>
<gene>
    <name evidence="1" type="ORF">GNH96_13235</name>
</gene>
<accession>A0A858QAV3</accession>
<dbReference type="GO" id="GO:0032259">
    <property type="term" value="P:methylation"/>
    <property type="evidence" value="ECO:0007669"/>
    <property type="project" value="UniProtKB-KW"/>
</dbReference>
<evidence type="ECO:0000313" key="1">
    <source>
        <dbReference type="EMBL" id="QJD30834.1"/>
    </source>
</evidence>
<dbReference type="RefSeq" id="WP_169604109.1">
    <property type="nucleotide sequence ID" value="NZ_CP046565.1"/>
</dbReference>
<keyword evidence="1" id="KW-0489">Methyltransferase</keyword>
<reference evidence="2" key="1">
    <citation type="submission" date="2019-12" db="EMBL/GenBank/DDBJ databases">
        <authorList>
            <person name="Awala S.I."/>
            <person name="Rhee S.K."/>
        </authorList>
    </citation>
    <scope>NUCLEOTIDE SEQUENCE [LARGE SCALE GENOMIC DNA]</scope>
    <source>
        <strain evidence="2">IM1</strain>
    </source>
</reference>
<organism evidence="1 2">
    <name type="scientific">Methylococcus geothermalis</name>
    <dbReference type="NCBI Taxonomy" id="2681310"/>
    <lineage>
        <taxon>Bacteria</taxon>
        <taxon>Pseudomonadati</taxon>
        <taxon>Pseudomonadota</taxon>
        <taxon>Gammaproteobacteria</taxon>
        <taxon>Methylococcales</taxon>
        <taxon>Methylococcaceae</taxon>
        <taxon>Methylococcus</taxon>
    </lineage>
</organism>